<gene>
    <name evidence="2" type="ORF">CHLFYP18_05282</name>
</gene>
<evidence type="ECO:0000313" key="2">
    <source>
        <dbReference type="EMBL" id="VYT67388.1"/>
    </source>
</evidence>
<dbReference type="EMBL" id="CACRUH010000011">
    <property type="protein sequence ID" value="VYT67388.1"/>
    <property type="molecule type" value="Genomic_DNA"/>
</dbReference>
<proteinExistence type="predicted"/>
<feature type="transmembrane region" description="Helical" evidence="1">
    <location>
        <begin position="28"/>
        <end position="49"/>
    </location>
</feature>
<organism evidence="2">
    <name type="scientific">Hungatella hathewayi</name>
    <dbReference type="NCBI Taxonomy" id="154046"/>
    <lineage>
        <taxon>Bacteria</taxon>
        <taxon>Bacillati</taxon>
        <taxon>Bacillota</taxon>
        <taxon>Clostridia</taxon>
        <taxon>Lachnospirales</taxon>
        <taxon>Lachnospiraceae</taxon>
        <taxon>Hungatella</taxon>
    </lineage>
</organism>
<keyword evidence="1" id="KW-0472">Membrane</keyword>
<reference evidence="2" key="1">
    <citation type="submission" date="2019-11" db="EMBL/GenBank/DDBJ databases">
        <authorList>
            <person name="Feng L."/>
        </authorList>
    </citation>
    <scope>NUCLEOTIDE SEQUENCE</scope>
    <source>
        <strain evidence="2">ChathewayiLFYP18</strain>
    </source>
</reference>
<sequence length="56" mass="6472">MQDFFDYTVWLIGKFVDWVLSVSLLQNISLGSFYIGVSVMAVLVGSLIIRFRKERL</sequence>
<dbReference type="AlphaFoldDB" id="A0A6N2YNJ7"/>
<evidence type="ECO:0000256" key="1">
    <source>
        <dbReference type="SAM" id="Phobius"/>
    </source>
</evidence>
<keyword evidence="1" id="KW-0812">Transmembrane</keyword>
<name>A0A6N2YNJ7_9FIRM</name>
<protein>
    <submittedName>
        <fullName evidence="2">Uncharacterized protein</fullName>
    </submittedName>
</protein>
<accession>A0A6N2YNJ7</accession>
<keyword evidence="1" id="KW-1133">Transmembrane helix</keyword>